<dbReference type="InterPro" id="IPR011009">
    <property type="entry name" value="Kinase-like_dom_sf"/>
</dbReference>
<accession>A0A1W7D5L8</accession>
<dbReference type="Proteomes" id="UP000194218">
    <property type="component" value="Chromosome"/>
</dbReference>
<keyword evidence="3" id="KW-1185">Reference proteome</keyword>
<dbReference type="Gene3D" id="3.30.200.20">
    <property type="entry name" value="Phosphorylase Kinase, domain 1"/>
    <property type="match status" value="1"/>
</dbReference>
<protein>
    <recommendedName>
        <fullName evidence="1">Aminoglycoside phosphotransferase domain-containing protein</fullName>
    </recommendedName>
</protein>
<dbReference type="Pfam" id="PF01636">
    <property type="entry name" value="APH"/>
    <property type="match status" value="1"/>
</dbReference>
<dbReference type="AlphaFoldDB" id="A0A1W7D5L8"/>
<sequence>MAGGTYNTLLRLRLRDGARLVLKLPPPRHAPALTHERDLLRGEAAFFRAAAEAGVPVPEVVAADHDFVLMTECRGSGWHQAPPPASERDRLRRDLGVLAGRLHGVAGPRFGYPSGAIPAANGWRGTFLAMLAAVLADAERFAVPLPVPAERVRALAEAAAPALDEVAVPSVVHFDLWEGNVLLADGAISALIDGERMMWGDPLAELASLNLLGEPEDDAALLAGYAAAGGRTVFDEAAHARMALYRCYLYLIMLVEVAPRGYGTERRALLDARVVPALHAALARLG</sequence>
<dbReference type="PANTHER" id="PTHR21310:SF15">
    <property type="entry name" value="AMINOGLYCOSIDE PHOSPHOTRANSFERASE DOMAIN-CONTAINING PROTEIN"/>
    <property type="match status" value="1"/>
</dbReference>
<dbReference type="KEGG" id="smao:CAG99_15600"/>
<dbReference type="Gene3D" id="3.90.1200.10">
    <property type="match status" value="1"/>
</dbReference>
<dbReference type="InterPro" id="IPR051678">
    <property type="entry name" value="AGP_Transferase"/>
</dbReference>
<feature type="domain" description="Aminoglycoside phosphotransferase" evidence="1">
    <location>
        <begin position="3"/>
        <end position="243"/>
    </location>
</feature>
<dbReference type="OrthoDB" id="5490445at2"/>
<proteinExistence type="predicted"/>
<evidence type="ECO:0000313" key="3">
    <source>
        <dbReference type="Proteomes" id="UP000194218"/>
    </source>
</evidence>
<reference evidence="2 3" key="1">
    <citation type="submission" date="2017-05" db="EMBL/GenBank/DDBJ databases">
        <title>Complete genome sequence of Streptomyces sp. SCSIO 03032 revealed the diverse biosynthetic pathways for its bioactive secondary metabolites.</title>
        <authorList>
            <person name="Ma L."/>
            <person name="Zhu Y."/>
            <person name="Zhang W."/>
            <person name="Zhang G."/>
            <person name="Tian X."/>
            <person name="Zhang S."/>
            <person name="Zhang C."/>
        </authorList>
    </citation>
    <scope>NUCLEOTIDE SEQUENCE [LARGE SCALE GENOMIC DNA]</scope>
    <source>
        <strain evidence="2 3">SCSIO 03032</strain>
    </source>
</reference>
<gene>
    <name evidence="2" type="ORF">CAG99_15600</name>
</gene>
<dbReference type="InterPro" id="IPR002575">
    <property type="entry name" value="Aminoglycoside_PTrfase"/>
</dbReference>
<evidence type="ECO:0000313" key="2">
    <source>
        <dbReference type="EMBL" id="ARQ72393.1"/>
    </source>
</evidence>
<name>A0A1W7D5L8_9ACTN</name>
<dbReference type="PANTHER" id="PTHR21310">
    <property type="entry name" value="AMINOGLYCOSIDE PHOSPHOTRANSFERASE-RELATED-RELATED"/>
    <property type="match status" value="1"/>
</dbReference>
<dbReference type="EMBL" id="CP021121">
    <property type="protein sequence ID" value="ARQ72393.1"/>
    <property type="molecule type" value="Genomic_DNA"/>
</dbReference>
<organism evidence="2 3">
    <name type="scientific">Streptomyces marincola</name>
    <dbReference type="NCBI Taxonomy" id="2878388"/>
    <lineage>
        <taxon>Bacteria</taxon>
        <taxon>Bacillati</taxon>
        <taxon>Actinomycetota</taxon>
        <taxon>Actinomycetes</taxon>
        <taxon>Kitasatosporales</taxon>
        <taxon>Streptomycetaceae</taxon>
        <taxon>Streptomyces</taxon>
    </lineage>
</organism>
<dbReference type="SUPFAM" id="SSF56112">
    <property type="entry name" value="Protein kinase-like (PK-like)"/>
    <property type="match status" value="1"/>
</dbReference>
<evidence type="ECO:0000259" key="1">
    <source>
        <dbReference type="Pfam" id="PF01636"/>
    </source>
</evidence>